<accession>A0ACB8DAY8</accession>
<organism evidence="1 2">
    <name type="scientific">Dermacentor silvarum</name>
    <name type="common">Tick</name>
    <dbReference type="NCBI Taxonomy" id="543639"/>
    <lineage>
        <taxon>Eukaryota</taxon>
        <taxon>Metazoa</taxon>
        <taxon>Ecdysozoa</taxon>
        <taxon>Arthropoda</taxon>
        <taxon>Chelicerata</taxon>
        <taxon>Arachnida</taxon>
        <taxon>Acari</taxon>
        <taxon>Parasitiformes</taxon>
        <taxon>Ixodida</taxon>
        <taxon>Ixodoidea</taxon>
        <taxon>Ixodidae</taxon>
        <taxon>Rhipicephalinae</taxon>
        <taxon>Dermacentor</taxon>
    </lineage>
</organism>
<dbReference type="EMBL" id="CM023471">
    <property type="protein sequence ID" value="KAH7965152.1"/>
    <property type="molecule type" value="Genomic_DNA"/>
</dbReference>
<proteinExistence type="predicted"/>
<dbReference type="Proteomes" id="UP000821865">
    <property type="component" value="Chromosome 2"/>
</dbReference>
<sequence>MDSFLGKYFLVVMAVLIGDYDYGDYAADDAPPIPSKTRARTCDMEIELFEMQPMEPEPIKGKLSNCSDRSCDKQFIVQPVLSSNLVVLAVFTDCNCTSTSGTARGGSRQGHLLQPEQPAATDARRLHQLPCRGTLCTHLRGRLS</sequence>
<gene>
    <name evidence="1" type="ORF">HPB49_004323</name>
</gene>
<comment type="caution">
    <text evidence="1">The sequence shown here is derived from an EMBL/GenBank/DDBJ whole genome shotgun (WGS) entry which is preliminary data.</text>
</comment>
<reference evidence="1" key="1">
    <citation type="submission" date="2020-05" db="EMBL/GenBank/DDBJ databases">
        <title>Large-scale comparative analyses of tick genomes elucidate their genetic diversity and vector capacities.</title>
        <authorList>
            <person name="Jia N."/>
            <person name="Wang J."/>
            <person name="Shi W."/>
            <person name="Du L."/>
            <person name="Sun Y."/>
            <person name="Zhan W."/>
            <person name="Jiang J."/>
            <person name="Wang Q."/>
            <person name="Zhang B."/>
            <person name="Ji P."/>
            <person name="Sakyi L.B."/>
            <person name="Cui X."/>
            <person name="Yuan T."/>
            <person name="Jiang B."/>
            <person name="Yang W."/>
            <person name="Lam T.T.-Y."/>
            <person name="Chang Q."/>
            <person name="Ding S."/>
            <person name="Wang X."/>
            <person name="Zhu J."/>
            <person name="Ruan X."/>
            <person name="Zhao L."/>
            <person name="Wei J."/>
            <person name="Que T."/>
            <person name="Du C."/>
            <person name="Cheng J."/>
            <person name="Dai P."/>
            <person name="Han X."/>
            <person name="Huang E."/>
            <person name="Gao Y."/>
            <person name="Liu J."/>
            <person name="Shao H."/>
            <person name="Ye R."/>
            <person name="Li L."/>
            <person name="Wei W."/>
            <person name="Wang X."/>
            <person name="Wang C."/>
            <person name="Yang T."/>
            <person name="Huo Q."/>
            <person name="Li W."/>
            <person name="Guo W."/>
            <person name="Chen H."/>
            <person name="Zhou L."/>
            <person name="Ni X."/>
            <person name="Tian J."/>
            <person name="Zhou Y."/>
            <person name="Sheng Y."/>
            <person name="Liu T."/>
            <person name="Pan Y."/>
            <person name="Xia L."/>
            <person name="Li J."/>
            <person name="Zhao F."/>
            <person name="Cao W."/>
        </authorList>
    </citation>
    <scope>NUCLEOTIDE SEQUENCE</scope>
    <source>
        <strain evidence="1">Dsil-2018</strain>
    </source>
</reference>
<name>A0ACB8DAY8_DERSI</name>
<protein>
    <submittedName>
        <fullName evidence="1">Uncharacterized protein</fullName>
    </submittedName>
</protein>
<evidence type="ECO:0000313" key="1">
    <source>
        <dbReference type="EMBL" id="KAH7965152.1"/>
    </source>
</evidence>
<evidence type="ECO:0000313" key="2">
    <source>
        <dbReference type="Proteomes" id="UP000821865"/>
    </source>
</evidence>
<keyword evidence="2" id="KW-1185">Reference proteome</keyword>